<dbReference type="Gene3D" id="3.40.50.720">
    <property type="entry name" value="NAD(P)-binding Rossmann-like Domain"/>
    <property type="match status" value="1"/>
</dbReference>
<dbReference type="Pfam" id="PF22725">
    <property type="entry name" value="GFO_IDH_MocA_C3"/>
    <property type="match status" value="1"/>
</dbReference>
<evidence type="ECO:0000256" key="2">
    <source>
        <dbReference type="ARBA" id="ARBA00023002"/>
    </source>
</evidence>
<comment type="similarity">
    <text evidence="1">Belongs to the Gfo/Idh/MocA family.</text>
</comment>
<keyword evidence="2" id="KW-0560">Oxidoreductase</keyword>
<evidence type="ECO:0000259" key="3">
    <source>
        <dbReference type="Pfam" id="PF01408"/>
    </source>
</evidence>
<comment type="caution">
    <text evidence="5">The sequence shown here is derived from an EMBL/GenBank/DDBJ whole genome shotgun (WGS) entry which is preliminary data.</text>
</comment>
<feature type="domain" description="GFO/IDH/MocA-like oxidoreductase" evidence="4">
    <location>
        <begin position="129"/>
        <end position="244"/>
    </location>
</feature>
<name>A0AAP3E1I3_9EURY</name>
<dbReference type="InterPro" id="IPR036291">
    <property type="entry name" value="NAD(P)-bd_dom_sf"/>
</dbReference>
<dbReference type="EMBL" id="JAOPKA010000004">
    <property type="protein sequence ID" value="MCU4741410.1"/>
    <property type="molecule type" value="Genomic_DNA"/>
</dbReference>
<dbReference type="PANTHER" id="PTHR22604">
    <property type="entry name" value="OXIDOREDUCTASES"/>
    <property type="match status" value="1"/>
</dbReference>
<evidence type="ECO:0000313" key="6">
    <source>
        <dbReference type="Proteomes" id="UP001321018"/>
    </source>
</evidence>
<gene>
    <name evidence="5" type="ORF">OB960_08340</name>
</gene>
<dbReference type="GO" id="GO:0016491">
    <property type="term" value="F:oxidoreductase activity"/>
    <property type="evidence" value="ECO:0007669"/>
    <property type="project" value="UniProtKB-KW"/>
</dbReference>
<protein>
    <submittedName>
        <fullName evidence="5">Gfo/Idh/MocA family oxidoreductase</fullName>
    </submittedName>
</protein>
<dbReference type="AlphaFoldDB" id="A0AAP3E1I3"/>
<dbReference type="SUPFAM" id="SSF55347">
    <property type="entry name" value="Glyceraldehyde-3-phosphate dehydrogenase-like, C-terminal domain"/>
    <property type="match status" value="1"/>
</dbReference>
<evidence type="ECO:0000313" key="5">
    <source>
        <dbReference type="EMBL" id="MCU4741410.1"/>
    </source>
</evidence>
<feature type="domain" description="Gfo/Idh/MocA-like oxidoreductase N-terminal" evidence="3">
    <location>
        <begin position="2"/>
        <end position="118"/>
    </location>
</feature>
<evidence type="ECO:0000256" key="1">
    <source>
        <dbReference type="ARBA" id="ARBA00010928"/>
    </source>
</evidence>
<proteinExistence type="inferred from homology"/>
<dbReference type="InterPro" id="IPR050984">
    <property type="entry name" value="Gfo/Idh/MocA_domain"/>
</dbReference>
<accession>A0AAP3E1I3</accession>
<dbReference type="SUPFAM" id="SSF51735">
    <property type="entry name" value="NAD(P)-binding Rossmann-fold domains"/>
    <property type="match status" value="1"/>
</dbReference>
<dbReference type="InterPro" id="IPR055170">
    <property type="entry name" value="GFO_IDH_MocA-like_dom"/>
</dbReference>
<sequence>MRFGILSTADIGRRAVIPAIRKTDHEVVAVASRDEETAREFADDLEIPTSYGSYEALLEADIDAVYNPLPNALHAEWTRRAADAGLDVLCEKPLTVDASAATALFDYCADAGVTLMEAFMYQFHPRTERAREIVREDLSTVRSVESAFTFSLRGDPDDIRLSPQLAGGSLMDVGCYAVSATRGFLGEPDRIQAHALDTRECGVDTDLVAQFEYDDPGAHAQIRSGFDTQHRQHYRVDAENGWLEAENVFNPGPDTEVSITYSVDGEETTETFDPEDAYRLEVEAFVDAAERGSEPPIDRTETVANMRAIDAIYESADRGAPVALDGSRRR</sequence>
<reference evidence="5" key="1">
    <citation type="submission" date="2022-09" db="EMBL/GenBank/DDBJ databases">
        <title>Enrichment on poylsaccharides allowed isolation of novel metabolic and taxonomic groups of Haloarchaea.</title>
        <authorList>
            <person name="Sorokin D.Y."/>
            <person name="Elcheninov A.G."/>
            <person name="Khizhniak T.V."/>
            <person name="Kolganova T.V."/>
            <person name="Kublanov I.V."/>
        </authorList>
    </citation>
    <scope>NUCLEOTIDE SEQUENCE</scope>
    <source>
        <strain evidence="5">AArc-xg1-1</strain>
    </source>
</reference>
<evidence type="ECO:0000259" key="4">
    <source>
        <dbReference type="Pfam" id="PF22725"/>
    </source>
</evidence>
<dbReference type="Gene3D" id="3.30.360.10">
    <property type="entry name" value="Dihydrodipicolinate Reductase, domain 2"/>
    <property type="match status" value="1"/>
</dbReference>
<dbReference type="Pfam" id="PF01408">
    <property type="entry name" value="GFO_IDH_MocA"/>
    <property type="match status" value="1"/>
</dbReference>
<dbReference type="PANTHER" id="PTHR22604:SF105">
    <property type="entry name" value="TRANS-1,2-DIHYDROBENZENE-1,2-DIOL DEHYDROGENASE"/>
    <property type="match status" value="1"/>
</dbReference>
<organism evidence="5 6">
    <name type="scientific">Natronoglomus mannanivorans</name>
    <dbReference type="NCBI Taxonomy" id="2979990"/>
    <lineage>
        <taxon>Archaea</taxon>
        <taxon>Methanobacteriati</taxon>
        <taxon>Methanobacteriota</taxon>
        <taxon>Stenosarchaea group</taxon>
        <taxon>Halobacteria</taxon>
        <taxon>Halobacteriales</taxon>
        <taxon>Natrialbaceae</taxon>
        <taxon>Natronoglomus</taxon>
    </lineage>
</organism>
<dbReference type="GO" id="GO:0000166">
    <property type="term" value="F:nucleotide binding"/>
    <property type="evidence" value="ECO:0007669"/>
    <property type="project" value="InterPro"/>
</dbReference>
<dbReference type="RefSeq" id="WP_338003249.1">
    <property type="nucleotide sequence ID" value="NZ_JAOPKA010000004.1"/>
</dbReference>
<dbReference type="Proteomes" id="UP001321018">
    <property type="component" value="Unassembled WGS sequence"/>
</dbReference>
<dbReference type="InterPro" id="IPR000683">
    <property type="entry name" value="Gfo/Idh/MocA-like_OxRdtase_N"/>
</dbReference>